<name>A0A0Q3HX25_9FLAO</name>
<dbReference type="Proteomes" id="UP000051682">
    <property type="component" value="Unassembled WGS sequence"/>
</dbReference>
<dbReference type="PROSITE" id="PS51257">
    <property type="entry name" value="PROKAR_LIPOPROTEIN"/>
    <property type="match status" value="1"/>
</dbReference>
<proteinExistence type="predicted"/>
<dbReference type="AlphaFoldDB" id="A0A0Q3HX25"/>
<gene>
    <name evidence="1" type="ORF">AR438_04145</name>
</gene>
<evidence type="ECO:0008006" key="3">
    <source>
        <dbReference type="Google" id="ProtNLM"/>
    </source>
</evidence>
<dbReference type="RefSeq" id="WP_056012157.1">
    <property type="nucleotide sequence ID" value="NZ_LLYZ01000002.1"/>
</dbReference>
<dbReference type="STRING" id="452084.AR438_04145"/>
<reference evidence="1 2" key="1">
    <citation type="submission" date="2015-10" db="EMBL/GenBank/DDBJ databases">
        <title>Chryseobacterium aquaticum genome.</title>
        <authorList>
            <person name="Newman J.D."/>
            <person name="Ferguson M.B."/>
            <person name="Miller J.R."/>
        </authorList>
    </citation>
    <scope>NUCLEOTIDE SEQUENCE [LARGE SCALE GENOMIC DNA]</scope>
    <source>
        <strain evidence="1 2">KCTC 12483</strain>
    </source>
</reference>
<protein>
    <recommendedName>
        <fullName evidence="3">Lipoprotein</fullName>
    </recommendedName>
</protein>
<evidence type="ECO:0000313" key="1">
    <source>
        <dbReference type="EMBL" id="KQK27399.1"/>
    </source>
</evidence>
<dbReference type="OrthoDB" id="1274059at2"/>
<keyword evidence="2" id="KW-1185">Reference proteome</keyword>
<sequence length="142" mass="15472">MKKGILIAASFVATSLISCKKNESGNKGIIKGDSSEQVVLADNGKVDSTIGYNVDVNGKKTIKTDYVYKATDGTLVKVVYNYDPKESNVSITSNKKTFILDKKESTGTETTYEKDEMKATVKGDSLILHQGNNIIELVKTKI</sequence>
<dbReference type="EMBL" id="LLYZ01000002">
    <property type="protein sequence ID" value="KQK27399.1"/>
    <property type="molecule type" value="Genomic_DNA"/>
</dbReference>
<comment type="caution">
    <text evidence="1">The sequence shown here is derived from an EMBL/GenBank/DDBJ whole genome shotgun (WGS) entry which is preliminary data.</text>
</comment>
<organism evidence="1 2">
    <name type="scientific">Chryseobacterium aquaticum</name>
    <dbReference type="NCBI Taxonomy" id="452084"/>
    <lineage>
        <taxon>Bacteria</taxon>
        <taxon>Pseudomonadati</taxon>
        <taxon>Bacteroidota</taxon>
        <taxon>Flavobacteriia</taxon>
        <taxon>Flavobacteriales</taxon>
        <taxon>Weeksellaceae</taxon>
        <taxon>Chryseobacterium group</taxon>
        <taxon>Chryseobacterium</taxon>
    </lineage>
</organism>
<evidence type="ECO:0000313" key="2">
    <source>
        <dbReference type="Proteomes" id="UP000051682"/>
    </source>
</evidence>
<accession>A0A0Q3HX25</accession>